<feature type="transmembrane region" description="Helical" evidence="6">
    <location>
        <begin position="240"/>
        <end position="259"/>
    </location>
</feature>
<evidence type="ECO:0000256" key="2">
    <source>
        <dbReference type="ARBA" id="ARBA00009853"/>
    </source>
</evidence>
<feature type="transmembrane region" description="Helical" evidence="6">
    <location>
        <begin position="174"/>
        <end position="194"/>
    </location>
</feature>
<keyword evidence="4 6" id="KW-1133">Transmembrane helix</keyword>
<feature type="transmembrane region" description="Helical" evidence="6">
    <location>
        <begin position="62"/>
        <end position="86"/>
    </location>
</feature>
<dbReference type="SUPFAM" id="SSF103481">
    <property type="entry name" value="Multidrug resistance efflux transporter EmrE"/>
    <property type="match status" value="2"/>
</dbReference>
<feature type="transmembrane region" description="Helical" evidence="6">
    <location>
        <begin position="210"/>
        <end position="228"/>
    </location>
</feature>
<organism evidence="8 9">
    <name type="scientific">Shimia isoporae</name>
    <dbReference type="NCBI Taxonomy" id="647720"/>
    <lineage>
        <taxon>Bacteria</taxon>
        <taxon>Pseudomonadati</taxon>
        <taxon>Pseudomonadota</taxon>
        <taxon>Alphaproteobacteria</taxon>
        <taxon>Rhodobacterales</taxon>
        <taxon>Roseobacteraceae</taxon>
    </lineage>
</organism>
<dbReference type="InterPro" id="IPR037185">
    <property type="entry name" value="EmrE-like"/>
</dbReference>
<evidence type="ECO:0000256" key="3">
    <source>
        <dbReference type="ARBA" id="ARBA00022692"/>
    </source>
</evidence>
<dbReference type="PANTHER" id="PTHR22911:SF6">
    <property type="entry name" value="SOLUTE CARRIER FAMILY 35 MEMBER G1"/>
    <property type="match status" value="1"/>
</dbReference>
<dbReference type="Pfam" id="PF00892">
    <property type="entry name" value="EamA"/>
    <property type="match status" value="2"/>
</dbReference>
<feature type="transmembrane region" description="Helical" evidence="6">
    <location>
        <begin position="92"/>
        <end position="111"/>
    </location>
</feature>
<evidence type="ECO:0000256" key="5">
    <source>
        <dbReference type="ARBA" id="ARBA00023136"/>
    </source>
</evidence>
<feature type="transmembrane region" description="Helical" evidence="6">
    <location>
        <begin position="145"/>
        <end position="162"/>
    </location>
</feature>
<keyword evidence="9" id="KW-1185">Reference proteome</keyword>
<comment type="similarity">
    <text evidence="2">Belongs to the drug/metabolite transporter (DMT) superfamily. 10 TMS drug/metabolite exporter (DME) (TC 2.A.7.3) family.</text>
</comment>
<proteinExistence type="inferred from homology"/>
<dbReference type="PANTHER" id="PTHR22911">
    <property type="entry name" value="ACYL-MALONYL CONDENSING ENZYME-RELATED"/>
    <property type="match status" value="1"/>
</dbReference>
<keyword evidence="3 6" id="KW-0812">Transmembrane</keyword>
<evidence type="ECO:0000256" key="4">
    <source>
        <dbReference type="ARBA" id="ARBA00022989"/>
    </source>
</evidence>
<feature type="transmembrane region" description="Helical" evidence="6">
    <location>
        <begin position="265"/>
        <end position="283"/>
    </location>
</feature>
<sequence>MLGIMLMLGFCVMAPVGDALAKLLSTQMPMAQLVFVRFSVQAAILIPIVILTRRHWRMSTRVFQLVIWRTLLHIAGIACMFTSLRYLPLADAVAIAFVMPFIMLLLGKYVLHEEVGLRRLLACVVGFVGTLMVIQPSFAKVGAPALLPLAVAFIFAFFMLITRKIAKDVDPISMQAVSGVIATVLLLPVLYFGASSGVADLEVIVPQGDIIWLLVAVGIAGTVGHLFMTWSLRYAPAATLAPMQYIEIPIAALVGWIVFADLPNGLAALGICVTMGAGLYIVFRERASLRQSQSAP</sequence>
<keyword evidence="5 6" id="KW-0472">Membrane</keyword>
<feature type="transmembrane region" description="Helical" evidence="6">
    <location>
        <begin position="31"/>
        <end position="50"/>
    </location>
</feature>
<protein>
    <submittedName>
        <fullName evidence="8">Threonine/homoserine efflux transporter RhtA</fullName>
    </submittedName>
</protein>
<accession>A0A4R1NVD3</accession>
<evidence type="ECO:0000313" key="9">
    <source>
        <dbReference type="Proteomes" id="UP000295673"/>
    </source>
</evidence>
<reference evidence="8 9" key="1">
    <citation type="submission" date="2019-03" db="EMBL/GenBank/DDBJ databases">
        <title>Genomic Encyclopedia of Archaeal and Bacterial Type Strains, Phase II (KMG-II): from individual species to whole genera.</title>
        <authorList>
            <person name="Goeker M."/>
        </authorList>
    </citation>
    <scope>NUCLEOTIDE SEQUENCE [LARGE SCALE GENOMIC DNA]</scope>
    <source>
        <strain evidence="8 9">DSM 26433</strain>
    </source>
</reference>
<comment type="caution">
    <text evidence="8">The sequence shown here is derived from an EMBL/GenBank/DDBJ whole genome shotgun (WGS) entry which is preliminary data.</text>
</comment>
<dbReference type="Proteomes" id="UP000295673">
    <property type="component" value="Unassembled WGS sequence"/>
</dbReference>
<evidence type="ECO:0000313" key="8">
    <source>
        <dbReference type="EMBL" id="TCL09022.1"/>
    </source>
</evidence>
<dbReference type="InterPro" id="IPR000620">
    <property type="entry name" value="EamA_dom"/>
</dbReference>
<name>A0A4R1NVD3_9RHOB</name>
<feature type="transmembrane region" description="Helical" evidence="6">
    <location>
        <begin position="120"/>
        <end position="139"/>
    </location>
</feature>
<dbReference type="AlphaFoldDB" id="A0A4R1NVD3"/>
<evidence type="ECO:0000259" key="7">
    <source>
        <dbReference type="Pfam" id="PF00892"/>
    </source>
</evidence>
<evidence type="ECO:0000256" key="1">
    <source>
        <dbReference type="ARBA" id="ARBA00004141"/>
    </source>
</evidence>
<feature type="domain" description="EamA" evidence="7">
    <location>
        <begin position="2"/>
        <end position="134"/>
    </location>
</feature>
<gene>
    <name evidence="8" type="ORF">BXY66_1064</name>
</gene>
<evidence type="ECO:0000256" key="6">
    <source>
        <dbReference type="SAM" id="Phobius"/>
    </source>
</evidence>
<comment type="subcellular location">
    <subcellularLocation>
        <location evidence="1">Membrane</location>
        <topology evidence="1">Multi-pass membrane protein</topology>
    </subcellularLocation>
</comment>
<dbReference type="GO" id="GO:0016020">
    <property type="term" value="C:membrane"/>
    <property type="evidence" value="ECO:0007669"/>
    <property type="project" value="UniProtKB-SubCell"/>
</dbReference>
<feature type="domain" description="EamA" evidence="7">
    <location>
        <begin position="146"/>
        <end position="279"/>
    </location>
</feature>
<dbReference type="EMBL" id="SMGR01000001">
    <property type="protein sequence ID" value="TCL09022.1"/>
    <property type="molecule type" value="Genomic_DNA"/>
</dbReference>